<keyword evidence="3" id="KW-1185">Reference proteome</keyword>
<dbReference type="RefSeq" id="WP_138721921.1">
    <property type="nucleotide sequence ID" value="NZ_SSHJ02000001.1"/>
</dbReference>
<sequence length="113" mass="12619">MKPVKTFFAIGIALCLSACSMYKPSYFGTKYAPTSTVATYYATKDIDKPFKVIGHMNARTGRSESSQANTRKNVIEKAKQIGGDAVVFSELNRHVNEKMPDDFTIKVEVIKFK</sequence>
<evidence type="ECO:0000313" key="3">
    <source>
        <dbReference type="Proteomes" id="UP001517247"/>
    </source>
</evidence>
<dbReference type="EMBL" id="SSHJ02000001">
    <property type="protein sequence ID" value="MFN0254792.1"/>
    <property type="molecule type" value="Genomic_DNA"/>
</dbReference>
<feature type="chain" id="PRO_5045224058" description="Lipoprotein" evidence="1">
    <location>
        <begin position="21"/>
        <end position="113"/>
    </location>
</feature>
<accession>A0ABW9J2M9</accession>
<feature type="signal peptide" evidence="1">
    <location>
        <begin position="1"/>
        <end position="20"/>
    </location>
</feature>
<protein>
    <recommendedName>
        <fullName evidence="4">Lipoprotein</fullName>
    </recommendedName>
</protein>
<organism evidence="2 3">
    <name type="scientific">Pedobacter ureilyticus</name>
    <dbReference type="NCBI Taxonomy" id="1393051"/>
    <lineage>
        <taxon>Bacteria</taxon>
        <taxon>Pseudomonadati</taxon>
        <taxon>Bacteroidota</taxon>
        <taxon>Sphingobacteriia</taxon>
        <taxon>Sphingobacteriales</taxon>
        <taxon>Sphingobacteriaceae</taxon>
        <taxon>Pedobacter</taxon>
    </lineage>
</organism>
<gene>
    <name evidence="2" type="ORF">E6A44_004365</name>
</gene>
<proteinExistence type="predicted"/>
<evidence type="ECO:0000313" key="2">
    <source>
        <dbReference type="EMBL" id="MFN0254792.1"/>
    </source>
</evidence>
<name>A0ABW9J2M9_9SPHI</name>
<evidence type="ECO:0008006" key="4">
    <source>
        <dbReference type="Google" id="ProtNLM"/>
    </source>
</evidence>
<keyword evidence="1" id="KW-0732">Signal</keyword>
<evidence type="ECO:0000256" key="1">
    <source>
        <dbReference type="SAM" id="SignalP"/>
    </source>
</evidence>
<comment type="caution">
    <text evidence="2">The sequence shown here is derived from an EMBL/GenBank/DDBJ whole genome shotgun (WGS) entry which is preliminary data.</text>
</comment>
<dbReference type="Proteomes" id="UP001517247">
    <property type="component" value="Unassembled WGS sequence"/>
</dbReference>
<reference evidence="2 3" key="1">
    <citation type="submission" date="2024-12" db="EMBL/GenBank/DDBJ databases">
        <authorList>
            <person name="Hu S."/>
        </authorList>
    </citation>
    <scope>NUCLEOTIDE SEQUENCE [LARGE SCALE GENOMIC DNA]</scope>
    <source>
        <strain evidence="2 3">THG-T11</strain>
    </source>
</reference>